<proteinExistence type="inferred from homology"/>
<keyword evidence="2" id="KW-0575">Peroxidase</keyword>
<evidence type="ECO:0000313" key="8">
    <source>
        <dbReference type="Proteomes" id="UP001295423"/>
    </source>
</evidence>
<dbReference type="GO" id="GO:0005737">
    <property type="term" value="C:cytoplasm"/>
    <property type="evidence" value="ECO:0007669"/>
    <property type="project" value="TreeGrafter"/>
</dbReference>
<keyword evidence="8" id="KW-1185">Reference proteome</keyword>
<evidence type="ECO:0000256" key="2">
    <source>
        <dbReference type="ARBA" id="ARBA00022559"/>
    </source>
</evidence>
<dbReference type="SUPFAM" id="SSF52833">
    <property type="entry name" value="Thioredoxin-like"/>
    <property type="match status" value="1"/>
</dbReference>
<dbReference type="InterPro" id="IPR037944">
    <property type="entry name" value="PRX5-like"/>
</dbReference>
<dbReference type="Proteomes" id="UP001295423">
    <property type="component" value="Unassembled WGS sequence"/>
</dbReference>
<sequence length="155" mass="16321">MMFFSGLAIGLMATSASAFSAIAPGDKLPVVDRQVPGYLESQDALKEAGVDEVIVYCVNDGAVMTAWGKDQGIDDSMVKFFGDPSGAFTKALDMEMTHPGPASVGIIGRSKRFAMHIVDGEVKGVAIAESEFDPAGDDFPEKTLAPALIEMAKES</sequence>
<dbReference type="Gene3D" id="3.40.30.10">
    <property type="entry name" value="Glutaredoxin"/>
    <property type="match status" value="1"/>
</dbReference>
<evidence type="ECO:0000256" key="5">
    <source>
        <dbReference type="SAM" id="SignalP"/>
    </source>
</evidence>
<evidence type="ECO:0000313" key="7">
    <source>
        <dbReference type="EMBL" id="CAJ1936790.1"/>
    </source>
</evidence>
<dbReference type="InterPro" id="IPR013740">
    <property type="entry name" value="Redoxin"/>
</dbReference>
<evidence type="ECO:0000256" key="3">
    <source>
        <dbReference type="ARBA" id="ARBA00022862"/>
    </source>
</evidence>
<evidence type="ECO:0000256" key="1">
    <source>
        <dbReference type="ARBA" id="ARBA00010505"/>
    </source>
</evidence>
<dbReference type="InterPro" id="IPR036249">
    <property type="entry name" value="Thioredoxin-like_sf"/>
</dbReference>
<dbReference type="PANTHER" id="PTHR10430">
    <property type="entry name" value="PEROXIREDOXIN"/>
    <property type="match status" value="1"/>
</dbReference>
<feature type="signal peptide" evidence="5">
    <location>
        <begin position="1"/>
        <end position="18"/>
    </location>
</feature>
<reference evidence="7" key="1">
    <citation type="submission" date="2023-08" db="EMBL/GenBank/DDBJ databases">
        <authorList>
            <person name="Audoor S."/>
            <person name="Bilcke G."/>
        </authorList>
    </citation>
    <scope>NUCLEOTIDE SEQUENCE</scope>
</reference>
<dbReference type="EMBL" id="CAKOGP040000558">
    <property type="protein sequence ID" value="CAJ1936790.1"/>
    <property type="molecule type" value="Genomic_DNA"/>
</dbReference>
<name>A0AAD2CMS5_9STRA</name>
<keyword evidence="5" id="KW-0732">Signal</keyword>
<dbReference type="GO" id="GO:0034599">
    <property type="term" value="P:cellular response to oxidative stress"/>
    <property type="evidence" value="ECO:0007669"/>
    <property type="project" value="InterPro"/>
</dbReference>
<dbReference type="AlphaFoldDB" id="A0AAD2CMS5"/>
<organism evidence="7 8">
    <name type="scientific">Cylindrotheca closterium</name>
    <dbReference type="NCBI Taxonomy" id="2856"/>
    <lineage>
        <taxon>Eukaryota</taxon>
        <taxon>Sar</taxon>
        <taxon>Stramenopiles</taxon>
        <taxon>Ochrophyta</taxon>
        <taxon>Bacillariophyta</taxon>
        <taxon>Bacillariophyceae</taxon>
        <taxon>Bacillariophycidae</taxon>
        <taxon>Bacillariales</taxon>
        <taxon>Bacillariaceae</taxon>
        <taxon>Cylindrotheca</taxon>
    </lineage>
</organism>
<feature type="domain" description="Redoxin" evidence="6">
    <location>
        <begin position="23"/>
        <end position="129"/>
    </location>
</feature>
<feature type="chain" id="PRO_5042175872" description="Redoxin domain-containing protein" evidence="5">
    <location>
        <begin position="19"/>
        <end position="155"/>
    </location>
</feature>
<dbReference type="GO" id="GO:0008379">
    <property type="term" value="F:thioredoxin peroxidase activity"/>
    <property type="evidence" value="ECO:0007669"/>
    <property type="project" value="InterPro"/>
</dbReference>
<dbReference type="Pfam" id="PF08534">
    <property type="entry name" value="Redoxin"/>
    <property type="match status" value="1"/>
</dbReference>
<protein>
    <recommendedName>
        <fullName evidence="6">Redoxin domain-containing protein</fullName>
    </recommendedName>
</protein>
<comment type="similarity">
    <text evidence="1">Belongs to the peroxiredoxin family. Prx5 subfamily.</text>
</comment>
<keyword evidence="4" id="KW-0560">Oxidoreductase</keyword>
<accession>A0AAD2CMS5</accession>
<evidence type="ECO:0000259" key="6">
    <source>
        <dbReference type="Pfam" id="PF08534"/>
    </source>
</evidence>
<keyword evidence="3" id="KW-0049">Antioxidant</keyword>
<gene>
    <name evidence="7" type="ORF">CYCCA115_LOCUS5368</name>
</gene>
<evidence type="ECO:0000256" key="4">
    <source>
        <dbReference type="ARBA" id="ARBA00023002"/>
    </source>
</evidence>
<dbReference type="GO" id="GO:0042744">
    <property type="term" value="P:hydrogen peroxide catabolic process"/>
    <property type="evidence" value="ECO:0007669"/>
    <property type="project" value="TreeGrafter"/>
</dbReference>
<dbReference type="GO" id="GO:0045454">
    <property type="term" value="P:cell redox homeostasis"/>
    <property type="evidence" value="ECO:0007669"/>
    <property type="project" value="TreeGrafter"/>
</dbReference>
<dbReference type="PANTHER" id="PTHR10430:SF16">
    <property type="entry name" value="PEROXIREDOXIN-5, MITOCHONDRIAL"/>
    <property type="match status" value="1"/>
</dbReference>
<comment type="caution">
    <text evidence="7">The sequence shown here is derived from an EMBL/GenBank/DDBJ whole genome shotgun (WGS) entry which is preliminary data.</text>
</comment>